<feature type="domain" description="Resolvase/invertase-type recombinase catalytic" evidence="8">
    <location>
        <begin position="4"/>
        <end position="137"/>
    </location>
</feature>
<dbReference type="GO" id="GO:0003677">
    <property type="term" value="F:DNA binding"/>
    <property type="evidence" value="ECO:0007669"/>
    <property type="project" value="UniProtKB-KW"/>
</dbReference>
<dbReference type="Gene3D" id="3.40.50.1390">
    <property type="entry name" value="Resolvase, N-terminal catalytic domain"/>
    <property type="match status" value="1"/>
</dbReference>
<evidence type="ECO:0000313" key="10">
    <source>
        <dbReference type="Proteomes" id="UP000249396"/>
    </source>
</evidence>
<dbReference type="InterPro" id="IPR006118">
    <property type="entry name" value="Recombinase_CS"/>
</dbReference>
<dbReference type="InterPro" id="IPR006119">
    <property type="entry name" value="Resolv_N"/>
</dbReference>
<reference evidence="9 10" key="1">
    <citation type="journal article" date="2018" name="Aquat. Microb. Ecol.">
        <title>Gammaproteobacterial methanotrophs dominate.</title>
        <authorList>
            <person name="Rissanen A.J."/>
            <person name="Saarenheimo J."/>
            <person name="Tiirola M."/>
            <person name="Peura S."/>
            <person name="Aalto S.L."/>
            <person name="Karvinen A."/>
            <person name="Nykanen H."/>
        </authorList>
    </citation>
    <scope>NUCLEOTIDE SEQUENCE [LARGE SCALE GENOMIC DNA]</scope>
    <source>
        <strain evidence="9">AMbin10</strain>
    </source>
</reference>
<dbReference type="Proteomes" id="UP000249396">
    <property type="component" value="Unassembled WGS sequence"/>
</dbReference>
<dbReference type="Pfam" id="PF00239">
    <property type="entry name" value="Resolvase"/>
    <property type="match status" value="1"/>
</dbReference>
<evidence type="ECO:0000313" key="9">
    <source>
        <dbReference type="EMBL" id="PZN68757.1"/>
    </source>
</evidence>
<dbReference type="PROSITE" id="PS00397">
    <property type="entry name" value="RECOMBINASES_1"/>
    <property type="match status" value="1"/>
</dbReference>
<evidence type="ECO:0000259" key="8">
    <source>
        <dbReference type="PROSITE" id="PS51736"/>
    </source>
</evidence>
<keyword evidence="4" id="KW-0238">DNA-binding</keyword>
<proteinExistence type="inferred from homology"/>
<evidence type="ECO:0000256" key="3">
    <source>
        <dbReference type="ARBA" id="ARBA00023100"/>
    </source>
</evidence>
<dbReference type="EMBL" id="QJPH01000596">
    <property type="protein sequence ID" value="PZN68757.1"/>
    <property type="molecule type" value="Genomic_DNA"/>
</dbReference>
<dbReference type="PANTHER" id="PTHR30461:SF26">
    <property type="entry name" value="RESOLVASE HOMOLOG YNEB"/>
    <property type="match status" value="1"/>
</dbReference>
<dbReference type="CDD" id="cd03768">
    <property type="entry name" value="SR_ResInv"/>
    <property type="match status" value="1"/>
</dbReference>
<accession>A0A2W4SA89</accession>
<organism evidence="9 10">
    <name type="scientific">Candidatus Methylumidiphilus alinenensis</name>
    <dbReference type="NCBI Taxonomy" id="2202197"/>
    <lineage>
        <taxon>Bacteria</taxon>
        <taxon>Pseudomonadati</taxon>
        <taxon>Pseudomonadota</taxon>
        <taxon>Gammaproteobacteria</taxon>
        <taxon>Methylococcales</taxon>
        <taxon>Candidatus Methylumidiphilus</taxon>
    </lineage>
</organism>
<comment type="caution">
    <text evidence="9">The sequence shown here is derived from an EMBL/GenBank/DDBJ whole genome shotgun (WGS) entry which is preliminary data.</text>
</comment>
<dbReference type="PROSITE" id="PS51736">
    <property type="entry name" value="RECOMBINASES_3"/>
    <property type="match status" value="1"/>
</dbReference>
<feature type="active site" description="O-(5'-phospho-DNA)-serine intermediate" evidence="6 7">
    <location>
        <position position="12"/>
    </location>
</feature>
<dbReference type="PANTHER" id="PTHR30461">
    <property type="entry name" value="DNA-INVERTASE FROM LAMBDOID PROPHAGE"/>
    <property type="match status" value="1"/>
</dbReference>
<keyword evidence="3" id="KW-0230">DNA invertase</keyword>
<dbReference type="GO" id="GO:0015074">
    <property type="term" value="P:DNA integration"/>
    <property type="evidence" value="ECO:0007669"/>
    <property type="project" value="UniProtKB-KW"/>
</dbReference>
<dbReference type="GO" id="GO:0000150">
    <property type="term" value="F:DNA strand exchange activity"/>
    <property type="evidence" value="ECO:0007669"/>
    <property type="project" value="UniProtKB-KW"/>
</dbReference>
<dbReference type="AlphaFoldDB" id="A0A2W4SA89"/>
<keyword evidence="2" id="KW-0229">DNA integration</keyword>
<dbReference type="FunFam" id="3.40.50.1390:FF:000001">
    <property type="entry name" value="DNA recombinase"/>
    <property type="match status" value="1"/>
</dbReference>
<gene>
    <name evidence="9" type="ORF">DM484_30970</name>
</gene>
<evidence type="ECO:0000256" key="5">
    <source>
        <dbReference type="ARBA" id="ARBA00023172"/>
    </source>
</evidence>
<protein>
    <submittedName>
        <fullName evidence="9">Integrase</fullName>
    </submittedName>
</protein>
<evidence type="ECO:0000256" key="6">
    <source>
        <dbReference type="PIRSR" id="PIRSR606118-50"/>
    </source>
</evidence>
<comment type="similarity">
    <text evidence="1">Belongs to the site-specific recombinase resolvase family.</text>
</comment>
<name>A0A2W4SA89_9GAMM</name>
<dbReference type="InterPro" id="IPR036162">
    <property type="entry name" value="Resolvase-like_N_sf"/>
</dbReference>
<evidence type="ECO:0000256" key="1">
    <source>
        <dbReference type="ARBA" id="ARBA00009913"/>
    </source>
</evidence>
<dbReference type="InterPro" id="IPR050639">
    <property type="entry name" value="SSR_resolvase"/>
</dbReference>
<dbReference type="SMART" id="SM00857">
    <property type="entry name" value="Resolvase"/>
    <property type="match status" value="1"/>
</dbReference>
<evidence type="ECO:0000256" key="7">
    <source>
        <dbReference type="PROSITE-ProRule" id="PRU10137"/>
    </source>
</evidence>
<dbReference type="SUPFAM" id="SSF53041">
    <property type="entry name" value="Resolvase-like"/>
    <property type="match status" value="1"/>
</dbReference>
<sequence>MIPSKIGYCRVSTTEQNMTAQMELLHKAGCQEIFKEKLSGSNVHRPELRKLLDYIRKGDTVTVTKLDRLARSTKDLLGIAEEIKKKGADFEVLNINLDTKSPTGQLMLTLLAAIAEFEKGIMLERQREGIDIAKEDGKYKGRKPIEETKLQQVQKLVEGGISVSKAVSEVGIGRRTYYKAIEEGRI</sequence>
<keyword evidence="5" id="KW-0233">DNA recombination</keyword>
<evidence type="ECO:0000256" key="2">
    <source>
        <dbReference type="ARBA" id="ARBA00022908"/>
    </source>
</evidence>
<evidence type="ECO:0000256" key="4">
    <source>
        <dbReference type="ARBA" id="ARBA00023125"/>
    </source>
</evidence>